<dbReference type="KEGG" id="rpi:Rpic_4925"/>
<sequence length="59" mass="6465">MCRLRRPAPRQTGVIMNRMSAFFAASWLAAALLYFGQHSLPVTAVAGVVLLAGFDLFRP</sequence>
<reference evidence="1" key="1">
    <citation type="submission" date="2008-05" db="EMBL/GenBank/DDBJ databases">
        <title>Complete sequence of chromosome2 of Ralstonia pickettii 12J.</title>
        <authorList>
            <consortium name="US DOE Joint Genome Institute"/>
            <person name="Lucas S."/>
            <person name="Copeland A."/>
            <person name="Lapidus A."/>
            <person name="Glavina del Rio T."/>
            <person name="Dalin E."/>
            <person name="Tice H."/>
            <person name="Bruce D."/>
            <person name="Goodwin L."/>
            <person name="Pitluck S."/>
            <person name="Meincke L."/>
            <person name="Brettin T."/>
            <person name="Detter J.C."/>
            <person name="Han C."/>
            <person name="Kuske C.R."/>
            <person name="Schmutz J."/>
            <person name="Larimer F."/>
            <person name="Land M."/>
            <person name="Hauser L."/>
            <person name="Kyrpides N."/>
            <person name="Mikhailova N."/>
            <person name="Marsh T."/>
            <person name="Richardson P."/>
        </authorList>
    </citation>
    <scope>NUCLEOTIDE SEQUENCE</scope>
    <source>
        <strain evidence="1">12J</strain>
    </source>
</reference>
<protein>
    <submittedName>
        <fullName evidence="1">Uncharacterized protein</fullName>
    </submittedName>
</protein>
<accession>B2UKA8</accession>
<gene>
    <name evidence="1" type="ordered locus">Rpic_4925</name>
</gene>
<dbReference type="eggNOG" id="ENOG502ZU49">
    <property type="taxonomic scope" value="Bacteria"/>
</dbReference>
<dbReference type="STRING" id="402626.Rpic_4925"/>
<dbReference type="AlphaFoldDB" id="B2UKA8"/>
<organism evidence="1">
    <name type="scientific">Ralstonia pickettii (strain 12J)</name>
    <dbReference type="NCBI Taxonomy" id="402626"/>
    <lineage>
        <taxon>Bacteria</taxon>
        <taxon>Pseudomonadati</taxon>
        <taxon>Pseudomonadota</taxon>
        <taxon>Betaproteobacteria</taxon>
        <taxon>Burkholderiales</taxon>
        <taxon>Burkholderiaceae</taxon>
        <taxon>Ralstonia</taxon>
    </lineage>
</organism>
<dbReference type="EMBL" id="CP001069">
    <property type="protein sequence ID" value="ACD30009.1"/>
    <property type="molecule type" value="Genomic_DNA"/>
</dbReference>
<dbReference type="HOGENOM" id="CLU_210411_0_0_4"/>
<evidence type="ECO:0000313" key="1">
    <source>
        <dbReference type="EMBL" id="ACD30009.1"/>
    </source>
</evidence>
<name>B2UKA8_RALPJ</name>
<proteinExistence type="predicted"/>